<evidence type="ECO:0000313" key="3">
    <source>
        <dbReference type="EMBL" id="KAI6784249.1"/>
    </source>
</evidence>
<feature type="region of interest" description="Disordered" evidence="1">
    <location>
        <begin position="1"/>
        <end position="25"/>
    </location>
</feature>
<keyword evidence="2" id="KW-0812">Transmembrane</keyword>
<feature type="transmembrane region" description="Helical" evidence="2">
    <location>
        <begin position="159"/>
        <end position="179"/>
    </location>
</feature>
<feature type="compositionally biased region" description="Low complexity" evidence="1">
    <location>
        <begin position="252"/>
        <end position="263"/>
    </location>
</feature>
<name>A0A9Q0BHB9_9HYPO</name>
<feature type="compositionally biased region" description="Low complexity" evidence="1">
    <location>
        <begin position="291"/>
        <end position="313"/>
    </location>
</feature>
<gene>
    <name evidence="3" type="ORF">J7T54_004795</name>
</gene>
<reference evidence="3" key="2">
    <citation type="submission" date="2022-07" db="EMBL/GenBank/DDBJ databases">
        <authorList>
            <person name="Goncalves M.F.M."/>
            <person name="Hilario S."/>
            <person name="Van De Peer Y."/>
            <person name="Esteves A.C."/>
            <person name="Alves A."/>
        </authorList>
    </citation>
    <scope>NUCLEOTIDE SEQUENCE</scope>
    <source>
        <strain evidence="3">MUM 19.33</strain>
    </source>
</reference>
<evidence type="ECO:0000256" key="2">
    <source>
        <dbReference type="SAM" id="Phobius"/>
    </source>
</evidence>
<dbReference type="AlphaFoldDB" id="A0A9Q0BHB9"/>
<organism evidence="3 4">
    <name type="scientific">Emericellopsis cladophorae</name>
    <dbReference type="NCBI Taxonomy" id="2686198"/>
    <lineage>
        <taxon>Eukaryota</taxon>
        <taxon>Fungi</taxon>
        <taxon>Dikarya</taxon>
        <taxon>Ascomycota</taxon>
        <taxon>Pezizomycotina</taxon>
        <taxon>Sordariomycetes</taxon>
        <taxon>Hypocreomycetidae</taxon>
        <taxon>Hypocreales</taxon>
        <taxon>Bionectriaceae</taxon>
        <taxon>Emericellopsis</taxon>
    </lineage>
</organism>
<protein>
    <submittedName>
        <fullName evidence="3">Uncharacterized protein</fullName>
    </submittedName>
</protein>
<dbReference type="Proteomes" id="UP001055219">
    <property type="component" value="Unassembled WGS sequence"/>
</dbReference>
<feature type="region of interest" description="Disordered" evidence="1">
    <location>
        <begin position="223"/>
        <end position="377"/>
    </location>
</feature>
<sequence length="377" mass="41427">MDGSDRSPGNSNGISPSQQQPQQKSDLIYADRMRERLAEINKRITDLKERSRPYVTRLEPRINTALGTYHSSSIWTLIGTGNAQLQKQGVFLGAMLSAINERELEQPQADALVEQMKGNARASAAIGFGSLAVAGVLTARRYKIVPPWALRSKLTHTVWPAMLFLGYLVPVSLFLSPLFRVYANKYYSRQFLEDERLKGWNLDVKKATRGFNDQHHAQLAHAVWPTSTEQQQSIGGQAAPGWESAGAYDNTSSSPQSQSQQSSWDGQPSAFDDASPVAPSAVQQQTGSSWARLRGQAAQGQQARSPQPPRAAQGGWGEPEDTSDQFLGSSTGTRDRGASSSTDFSEASEKEKAQREFDRLLEQERRGKDQSGAWGGR</sequence>
<dbReference type="EMBL" id="JAGIXG020000005">
    <property type="protein sequence ID" value="KAI6784249.1"/>
    <property type="molecule type" value="Genomic_DNA"/>
</dbReference>
<keyword evidence="2" id="KW-1133">Transmembrane helix</keyword>
<feature type="compositionally biased region" description="Polar residues" evidence="1">
    <location>
        <begin position="324"/>
        <end position="345"/>
    </location>
</feature>
<feature type="transmembrane region" description="Helical" evidence="2">
    <location>
        <begin position="122"/>
        <end position="139"/>
    </location>
</feature>
<dbReference type="GeneID" id="75831281"/>
<dbReference type="RefSeq" id="XP_051365105.1">
    <property type="nucleotide sequence ID" value="XM_051503487.1"/>
</dbReference>
<dbReference type="OrthoDB" id="4204700at2759"/>
<keyword evidence="4" id="KW-1185">Reference proteome</keyword>
<keyword evidence="2" id="KW-0472">Membrane</keyword>
<feature type="compositionally biased region" description="Basic and acidic residues" evidence="1">
    <location>
        <begin position="347"/>
        <end position="369"/>
    </location>
</feature>
<reference evidence="3" key="1">
    <citation type="journal article" date="2021" name="J Fungi (Basel)">
        <title>Genomic and Metabolomic Analyses of the Marine Fungus Emericellopsis cladophorae: Insights into Saltwater Adaptability Mechanisms and Its Biosynthetic Potential.</title>
        <authorList>
            <person name="Goncalves M.F.M."/>
            <person name="Hilario S."/>
            <person name="Van de Peer Y."/>
            <person name="Esteves A.C."/>
            <person name="Alves A."/>
        </authorList>
    </citation>
    <scope>NUCLEOTIDE SEQUENCE</scope>
    <source>
        <strain evidence="3">MUM 19.33</strain>
    </source>
</reference>
<proteinExistence type="predicted"/>
<evidence type="ECO:0000256" key="1">
    <source>
        <dbReference type="SAM" id="MobiDB-lite"/>
    </source>
</evidence>
<evidence type="ECO:0000313" key="4">
    <source>
        <dbReference type="Proteomes" id="UP001055219"/>
    </source>
</evidence>
<accession>A0A9Q0BHB9</accession>
<feature type="compositionally biased region" description="Polar residues" evidence="1">
    <location>
        <begin position="225"/>
        <end position="235"/>
    </location>
</feature>
<comment type="caution">
    <text evidence="3">The sequence shown here is derived from an EMBL/GenBank/DDBJ whole genome shotgun (WGS) entry which is preliminary data.</text>
</comment>